<evidence type="ECO:0000256" key="5">
    <source>
        <dbReference type="ARBA" id="ARBA00023159"/>
    </source>
</evidence>
<dbReference type="PROSITE" id="PS51294">
    <property type="entry name" value="HTH_MYB"/>
    <property type="match status" value="1"/>
</dbReference>
<dbReference type="Gene3D" id="1.10.10.60">
    <property type="entry name" value="Homeodomain-like"/>
    <property type="match status" value="1"/>
</dbReference>
<dbReference type="PANTHER" id="PTHR43874:SF206">
    <property type="entry name" value="RESPONSE REGULATOR RECEIVER DOMAIN PROTEIN"/>
    <property type="match status" value="1"/>
</dbReference>
<evidence type="ECO:0000256" key="1">
    <source>
        <dbReference type="ARBA" id="ARBA00004123"/>
    </source>
</evidence>
<dbReference type="GO" id="GO:0000160">
    <property type="term" value="P:phosphorelay signal transduction system"/>
    <property type="evidence" value="ECO:0007669"/>
    <property type="project" value="UniProtKB-KW"/>
</dbReference>
<feature type="domain" description="Response regulatory" evidence="10">
    <location>
        <begin position="22"/>
        <end position="137"/>
    </location>
</feature>
<dbReference type="EMBL" id="MW302598">
    <property type="protein sequence ID" value="QSD99752.1"/>
    <property type="molecule type" value="Genomic_DNA"/>
</dbReference>
<evidence type="ECO:0000256" key="9">
    <source>
        <dbReference type="SAM" id="MobiDB-lite"/>
    </source>
</evidence>
<feature type="modified residue" description="4-aspartylphosphate" evidence="8">
    <location>
        <position position="73"/>
    </location>
</feature>
<evidence type="ECO:0000256" key="7">
    <source>
        <dbReference type="ARBA" id="ARBA00023242"/>
    </source>
</evidence>
<evidence type="ECO:0000256" key="4">
    <source>
        <dbReference type="ARBA" id="ARBA00023015"/>
    </source>
</evidence>
<dbReference type="PROSITE" id="PS50110">
    <property type="entry name" value="RESPONSE_REGULATORY"/>
    <property type="match status" value="1"/>
</dbReference>
<keyword evidence="7" id="KW-0539">Nucleus</keyword>
<name>A0A896WD17_MELAB</name>
<dbReference type="InterPro" id="IPR017930">
    <property type="entry name" value="Myb_dom"/>
</dbReference>
<dbReference type="InterPro" id="IPR006447">
    <property type="entry name" value="Myb_dom_plants"/>
</dbReference>
<dbReference type="CDD" id="cd17584">
    <property type="entry name" value="REC_typeB_ARR-like"/>
    <property type="match status" value="1"/>
</dbReference>
<evidence type="ECO:0000256" key="2">
    <source>
        <dbReference type="ARBA" id="ARBA00022553"/>
    </source>
</evidence>
<organism evidence="12">
    <name type="scientific">Melilotus albus</name>
    <name type="common">White sweet clover</name>
    <name type="synonym">Melilotus officinalis subsp. albus</name>
    <dbReference type="NCBI Taxonomy" id="47082"/>
    <lineage>
        <taxon>Eukaryota</taxon>
        <taxon>Viridiplantae</taxon>
        <taxon>Streptophyta</taxon>
        <taxon>Embryophyta</taxon>
        <taxon>Tracheophyta</taxon>
        <taxon>Spermatophyta</taxon>
        <taxon>Magnoliopsida</taxon>
        <taxon>eudicotyledons</taxon>
        <taxon>Gunneridae</taxon>
        <taxon>Pentapetalae</taxon>
        <taxon>rosids</taxon>
        <taxon>fabids</taxon>
        <taxon>Fabales</taxon>
        <taxon>Fabaceae</taxon>
        <taxon>Papilionoideae</taxon>
        <taxon>50 kb inversion clade</taxon>
        <taxon>NPAAA clade</taxon>
        <taxon>Hologalegina</taxon>
        <taxon>IRL clade</taxon>
        <taxon>Trifolieae</taxon>
        <taxon>Melilotus</taxon>
    </lineage>
</organism>
<feature type="region of interest" description="Disordered" evidence="9">
    <location>
        <begin position="151"/>
        <end position="172"/>
    </location>
</feature>
<evidence type="ECO:0000259" key="10">
    <source>
        <dbReference type="PROSITE" id="PS50110"/>
    </source>
</evidence>
<keyword evidence="6" id="KW-0804">Transcription</keyword>
<dbReference type="Pfam" id="PF00072">
    <property type="entry name" value="Response_reg"/>
    <property type="match status" value="1"/>
</dbReference>
<reference evidence="12" key="1">
    <citation type="journal article" name="Plants (Basel)">
        <title>NAC and MYB Families and Lignin Biosynthesis-Related Members Identification and Expression Analysis in Melilotus albus.</title>
        <authorList>
            <person name="Chen L."/>
            <person name="Wu F."/>
            <person name="Zhang J."/>
        </authorList>
    </citation>
    <scope>NUCLEOTIDE SEQUENCE</scope>
</reference>
<feature type="compositionally biased region" description="Polar residues" evidence="9">
    <location>
        <begin position="407"/>
        <end position="421"/>
    </location>
</feature>
<dbReference type="Gene3D" id="3.40.50.2300">
    <property type="match status" value="1"/>
</dbReference>
<dbReference type="PANTHER" id="PTHR43874">
    <property type="entry name" value="TWO-COMPONENT RESPONSE REGULATOR"/>
    <property type="match status" value="1"/>
</dbReference>
<dbReference type="SMART" id="SM00448">
    <property type="entry name" value="REC"/>
    <property type="match status" value="1"/>
</dbReference>
<dbReference type="AlphaFoldDB" id="A0A896WD17"/>
<dbReference type="Pfam" id="PF00249">
    <property type="entry name" value="Myb_DNA-binding"/>
    <property type="match status" value="1"/>
</dbReference>
<feature type="region of interest" description="Disordered" evidence="9">
    <location>
        <begin position="396"/>
        <end position="421"/>
    </location>
</feature>
<dbReference type="InterPro" id="IPR001789">
    <property type="entry name" value="Sig_transdc_resp-reg_receiver"/>
</dbReference>
<dbReference type="InterPro" id="IPR001005">
    <property type="entry name" value="SANT/Myb"/>
</dbReference>
<dbReference type="InterPro" id="IPR009057">
    <property type="entry name" value="Homeodomain-like_sf"/>
</dbReference>
<evidence type="ECO:0000256" key="3">
    <source>
        <dbReference type="ARBA" id="ARBA00023012"/>
    </source>
</evidence>
<keyword evidence="2 8" id="KW-0597">Phosphoprotein</keyword>
<gene>
    <name evidence="12" type="primary">EVM0025112.1</name>
</gene>
<evidence type="ECO:0000313" key="12">
    <source>
        <dbReference type="EMBL" id="QSD99752.1"/>
    </source>
</evidence>
<dbReference type="InterPro" id="IPR045279">
    <property type="entry name" value="ARR-like"/>
</dbReference>
<protein>
    <submittedName>
        <fullName evidence="12">MYB family transcription factor</fullName>
    </submittedName>
</protein>
<sequence length="421" mass="47909">MASSSVSFEKQVLPQQLPPNVRVLVIDHDINQLNAIEKMCSQFNYTVKTYSKVSLALNHLMKNKGCFDVLILDAQMPDMDSYQFLQQVTKKMDIPVIMMFVDGSTSEVMKAIENGACDCWIKPFSENQVKNMWQHVVRKMLNVKKRRRDDSKLPLIHARQENGNEEKHEPQPKKARVAWSLELHKKFVKAIKELDVYKAVPTKILELMDEPELTREHVASHLQKYRIHLKKEKEKQEKGTAIAMESNNSHGSSEFDFQAYDASILAMAQQNQNQNAILKSSLWPHNSNVAGQQYSMTYGCSSQQVPNNLLATNFPHQPNMSLHNEYATSSSRFGTLEQLPCEPNNNLKNISSNAILPLEQQTPMYVHPMTMSINSVHPLPQHFHNQTSAINVVSATNNSEEENPSSINQQNCDGFDTNSIM</sequence>
<keyword evidence="5" id="KW-0010">Activator</keyword>
<evidence type="ECO:0000256" key="8">
    <source>
        <dbReference type="PROSITE-ProRule" id="PRU00169"/>
    </source>
</evidence>
<accession>A0A896WD17</accession>
<keyword evidence="4" id="KW-0805">Transcription regulation</keyword>
<feature type="domain" description="HTH myb-type" evidence="11">
    <location>
        <begin position="171"/>
        <end position="230"/>
    </location>
</feature>
<evidence type="ECO:0000256" key="6">
    <source>
        <dbReference type="ARBA" id="ARBA00023163"/>
    </source>
</evidence>
<dbReference type="FunFam" id="1.10.10.60:FF:000007">
    <property type="entry name" value="Two-component response regulator"/>
    <property type="match status" value="1"/>
</dbReference>
<dbReference type="InterPro" id="IPR011006">
    <property type="entry name" value="CheY-like_superfamily"/>
</dbReference>
<evidence type="ECO:0000259" key="11">
    <source>
        <dbReference type="PROSITE" id="PS51294"/>
    </source>
</evidence>
<dbReference type="GO" id="GO:0005634">
    <property type="term" value="C:nucleus"/>
    <property type="evidence" value="ECO:0007669"/>
    <property type="project" value="UniProtKB-SubCell"/>
</dbReference>
<dbReference type="SUPFAM" id="SSF52172">
    <property type="entry name" value="CheY-like"/>
    <property type="match status" value="1"/>
</dbReference>
<keyword evidence="3" id="KW-0902">Two-component regulatory system</keyword>
<comment type="subcellular location">
    <subcellularLocation>
        <location evidence="1">Nucleus</location>
    </subcellularLocation>
</comment>
<dbReference type="GO" id="GO:0003677">
    <property type="term" value="F:DNA binding"/>
    <property type="evidence" value="ECO:0007669"/>
    <property type="project" value="InterPro"/>
</dbReference>
<dbReference type="NCBIfam" id="TIGR01557">
    <property type="entry name" value="myb_SHAQKYF"/>
    <property type="match status" value="1"/>
</dbReference>
<proteinExistence type="predicted"/>
<dbReference type="SUPFAM" id="SSF46689">
    <property type="entry name" value="Homeodomain-like"/>
    <property type="match status" value="1"/>
</dbReference>
<dbReference type="GO" id="GO:0009736">
    <property type="term" value="P:cytokinin-activated signaling pathway"/>
    <property type="evidence" value="ECO:0007669"/>
    <property type="project" value="InterPro"/>
</dbReference>